<evidence type="ECO:0000256" key="4">
    <source>
        <dbReference type="RuleBase" id="RU000363"/>
    </source>
</evidence>
<proteinExistence type="inferred from homology"/>
<comment type="similarity">
    <text evidence="1 4">Belongs to the short-chain dehydrogenases/reductases (SDR) family.</text>
</comment>
<accession>A0A8H7Q317</accession>
<dbReference type="InterPro" id="IPR002347">
    <property type="entry name" value="SDR_fam"/>
</dbReference>
<dbReference type="Gene3D" id="3.40.50.720">
    <property type="entry name" value="NAD(P)-binding Rossmann-like Domain"/>
    <property type="match status" value="1"/>
</dbReference>
<dbReference type="EMBL" id="JAEPQZ010000002">
    <property type="protein sequence ID" value="KAG2184395.1"/>
    <property type="molecule type" value="Genomic_DNA"/>
</dbReference>
<dbReference type="PRINTS" id="PR00081">
    <property type="entry name" value="GDHRDH"/>
</dbReference>
<evidence type="ECO:0000256" key="3">
    <source>
        <dbReference type="ARBA" id="ARBA00023002"/>
    </source>
</evidence>
<name>A0A8H7Q317_MORIS</name>
<dbReference type="InterPro" id="IPR020904">
    <property type="entry name" value="Sc_DH/Rdtase_CS"/>
</dbReference>
<sequence length="286" mass="30620">MKIEGSVAIITGAASGMGKTLAEKLVSLGGKVLIADRDVSQGSALAEALNKEIGSNVAVFHETDVTKWKTLEAAFEKAKDAFGKINIVVNNAGITESSSWFNDNDAGEESCEYMTLNINLVAVAKGTRLALKYFAQNPQVGEGVVISTSSLYGLYNSGIVPLYAAAKAGVVSLVRSHSLARKETNTRHVALCPWFIDTPLLEGTFREALTASSIPVIPQEPVIDAFIQAIEDDTLNGAVLTVFPGGTEIIRENIYSGNADQLKMVRAMETSIIEHQYALAKEARKL</sequence>
<dbReference type="InterPro" id="IPR036291">
    <property type="entry name" value="NAD(P)-bd_dom_sf"/>
</dbReference>
<dbReference type="SUPFAM" id="SSF51735">
    <property type="entry name" value="NAD(P)-binding Rossmann-fold domains"/>
    <property type="match status" value="1"/>
</dbReference>
<dbReference type="Proteomes" id="UP000654370">
    <property type="component" value="Unassembled WGS sequence"/>
</dbReference>
<dbReference type="PROSITE" id="PS00061">
    <property type="entry name" value="ADH_SHORT"/>
    <property type="match status" value="1"/>
</dbReference>
<keyword evidence="2" id="KW-0521">NADP</keyword>
<evidence type="ECO:0000256" key="2">
    <source>
        <dbReference type="ARBA" id="ARBA00022857"/>
    </source>
</evidence>
<evidence type="ECO:0000313" key="6">
    <source>
        <dbReference type="Proteomes" id="UP000654370"/>
    </source>
</evidence>
<organism evidence="5 6">
    <name type="scientific">Mortierella isabellina</name>
    <name type="common">Filamentous fungus</name>
    <name type="synonym">Umbelopsis isabellina</name>
    <dbReference type="NCBI Taxonomy" id="91625"/>
    <lineage>
        <taxon>Eukaryota</taxon>
        <taxon>Fungi</taxon>
        <taxon>Fungi incertae sedis</taxon>
        <taxon>Mucoromycota</taxon>
        <taxon>Mucoromycotina</taxon>
        <taxon>Umbelopsidomycetes</taxon>
        <taxon>Umbelopsidales</taxon>
        <taxon>Umbelopsidaceae</taxon>
        <taxon>Umbelopsis</taxon>
    </lineage>
</organism>
<gene>
    <name evidence="5" type="ORF">INT43_000304</name>
</gene>
<dbReference type="AlphaFoldDB" id="A0A8H7Q317"/>
<evidence type="ECO:0000256" key="1">
    <source>
        <dbReference type="ARBA" id="ARBA00006484"/>
    </source>
</evidence>
<dbReference type="Pfam" id="PF00106">
    <property type="entry name" value="adh_short"/>
    <property type="match status" value="1"/>
</dbReference>
<dbReference type="GO" id="GO:0005737">
    <property type="term" value="C:cytoplasm"/>
    <property type="evidence" value="ECO:0007669"/>
    <property type="project" value="TreeGrafter"/>
</dbReference>
<keyword evidence="3" id="KW-0560">Oxidoreductase</keyword>
<comment type="caution">
    <text evidence="5">The sequence shown here is derived from an EMBL/GenBank/DDBJ whole genome shotgun (WGS) entry which is preliminary data.</text>
</comment>
<keyword evidence="6" id="KW-1185">Reference proteome</keyword>
<dbReference type="PANTHER" id="PTHR44229">
    <property type="entry name" value="15-HYDROXYPROSTAGLANDIN DEHYDROGENASE [NAD(+)]"/>
    <property type="match status" value="1"/>
</dbReference>
<dbReference type="GO" id="GO:0016616">
    <property type="term" value="F:oxidoreductase activity, acting on the CH-OH group of donors, NAD or NADP as acceptor"/>
    <property type="evidence" value="ECO:0007669"/>
    <property type="project" value="TreeGrafter"/>
</dbReference>
<protein>
    <submittedName>
        <fullName evidence="5">Uncharacterized protein</fullName>
    </submittedName>
</protein>
<evidence type="ECO:0000313" key="5">
    <source>
        <dbReference type="EMBL" id="KAG2184395.1"/>
    </source>
</evidence>
<dbReference type="PANTHER" id="PTHR44229:SF4">
    <property type="entry name" value="15-HYDROXYPROSTAGLANDIN DEHYDROGENASE [NAD(+)]"/>
    <property type="match status" value="1"/>
</dbReference>
<dbReference type="OrthoDB" id="5840532at2759"/>
<reference evidence="5" key="1">
    <citation type="submission" date="2020-12" db="EMBL/GenBank/DDBJ databases">
        <title>Metabolic potential, ecology and presence of endohyphal bacteria is reflected in genomic diversity of Mucoromycotina.</title>
        <authorList>
            <person name="Muszewska A."/>
            <person name="Okrasinska A."/>
            <person name="Steczkiewicz K."/>
            <person name="Drgas O."/>
            <person name="Orlowska M."/>
            <person name="Perlinska-Lenart U."/>
            <person name="Aleksandrzak-Piekarczyk T."/>
            <person name="Szatraj K."/>
            <person name="Zielenkiewicz U."/>
            <person name="Pilsyk S."/>
            <person name="Malc E."/>
            <person name="Mieczkowski P."/>
            <person name="Kruszewska J.S."/>
            <person name="Biernat P."/>
            <person name="Pawlowska J."/>
        </authorList>
    </citation>
    <scope>NUCLEOTIDE SEQUENCE</scope>
    <source>
        <strain evidence="5">WA0000067209</strain>
    </source>
</reference>
<dbReference type="PRINTS" id="PR00080">
    <property type="entry name" value="SDRFAMILY"/>
</dbReference>